<evidence type="ECO:0000256" key="1">
    <source>
        <dbReference type="SAM" id="MobiDB-lite"/>
    </source>
</evidence>
<evidence type="ECO:0000313" key="3">
    <source>
        <dbReference type="Proteomes" id="UP001309876"/>
    </source>
</evidence>
<accession>A0AAN7T464</accession>
<keyword evidence="3" id="KW-1185">Reference proteome</keyword>
<dbReference type="EMBL" id="JAVRRJ010000002">
    <property type="protein sequence ID" value="KAK5087957.1"/>
    <property type="molecule type" value="Genomic_DNA"/>
</dbReference>
<dbReference type="AlphaFoldDB" id="A0AAN7T464"/>
<reference evidence="2 3" key="1">
    <citation type="submission" date="2023-08" db="EMBL/GenBank/DDBJ databases">
        <title>Black Yeasts Isolated from many extreme environments.</title>
        <authorList>
            <person name="Coleine C."/>
            <person name="Stajich J.E."/>
            <person name="Selbmann L."/>
        </authorList>
    </citation>
    <scope>NUCLEOTIDE SEQUENCE [LARGE SCALE GENOMIC DNA]</scope>
    <source>
        <strain evidence="2 3">CCFEE 5910</strain>
    </source>
</reference>
<comment type="caution">
    <text evidence="2">The sequence shown here is derived from an EMBL/GenBank/DDBJ whole genome shotgun (WGS) entry which is preliminary data.</text>
</comment>
<dbReference type="Gene3D" id="2.60.120.10">
    <property type="entry name" value="Jelly Rolls"/>
    <property type="match status" value="1"/>
</dbReference>
<evidence type="ECO:0000313" key="2">
    <source>
        <dbReference type="EMBL" id="KAK5087957.1"/>
    </source>
</evidence>
<feature type="region of interest" description="Disordered" evidence="1">
    <location>
        <begin position="1"/>
        <end position="32"/>
    </location>
</feature>
<dbReference type="SUPFAM" id="SSF51182">
    <property type="entry name" value="RmlC-like cupins"/>
    <property type="match status" value="1"/>
</dbReference>
<organism evidence="2 3">
    <name type="scientific">Lithohypha guttulata</name>
    <dbReference type="NCBI Taxonomy" id="1690604"/>
    <lineage>
        <taxon>Eukaryota</taxon>
        <taxon>Fungi</taxon>
        <taxon>Dikarya</taxon>
        <taxon>Ascomycota</taxon>
        <taxon>Pezizomycotina</taxon>
        <taxon>Eurotiomycetes</taxon>
        <taxon>Chaetothyriomycetidae</taxon>
        <taxon>Chaetothyriales</taxon>
        <taxon>Trichomeriaceae</taxon>
        <taxon>Lithohypha</taxon>
    </lineage>
</organism>
<gene>
    <name evidence="2" type="ORF">LTR05_002173</name>
</gene>
<dbReference type="Proteomes" id="UP001309876">
    <property type="component" value="Unassembled WGS sequence"/>
</dbReference>
<proteinExistence type="predicted"/>
<dbReference type="InterPro" id="IPR014710">
    <property type="entry name" value="RmlC-like_jellyroll"/>
</dbReference>
<name>A0AAN7T464_9EURO</name>
<protein>
    <submittedName>
        <fullName evidence="2">Uncharacterized protein</fullName>
    </submittedName>
</protein>
<feature type="compositionally biased region" description="Polar residues" evidence="1">
    <location>
        <begin position="22"/>
        <end position="32"/>
    </location>
</feature>
<dbReference type="InterPro" id="IPR011051">
    <property type="entry name" value="RmlC_Cupin_sf"/>
</dbReference>
<sequence length="243" mass="26838">MPRNQPQTHAGLKKHDHGFTLPNGSRVSHQAGSVTKTPFTDLGFPVDMHELTANASTTLDPDTQRPITFAGQLGLIDFDTSVRLPRHVHIAPPDGKDPSKQRFVAERILVLQGTALTELNGEIYVIPPRTLVTIAPGVPHTWTACPAGVSPATAFPEYDADMLTDMDAVVSEGRFLMVYEYEEETGFFPTAQTDTLQDVQQYVRAQEAELEELRFPSLSAQEVLERGWIVWGGECRRIGSAQK</sequence>